<evidence type="ECO:0000313" key="3">
    <source>
        <dbReference type="Proteomes" id="UP000000739"/>
    </source>
</evidence>
<keyword evidence="1" id="KW-1133">Transmembrane helix</keyword>
<organism evidence="2 3">
    <name type="scientific">Desulfatibacillum aliphaticivorans</name>
    <dbReference type="NCBI Taxonomy" id="218208"/>
    <lineage>
        <taxon>Bacteria</taxon>
        <taxon>Pseudomonadati</taxon>
        <taxon>Thermodesulfobacteriota</taxon>
        <taxon>Desulfobacteria</taxon>
        <taxon>Desulfobacterales</taxon>
        <taxon>Desulfatibacillaceae</taxon>
        <taxon>Desulfatibacillum</taxon>
    </lineage>
</organism>
<dbReference type="RefSeq" id="WP_012610747.1">
    <property type="nucleotide sequence ID" value="NC_011768.1"/>
</dbReference>
<evidence type="ECO:0000256" key="1">
    <source>
        <dbReference type="SAM" id="Phobius"/>
    </source>
</evidence>
<keyword evidence="1" id="KW-0812">Transmembrane</keyword>
<feature type="transmembrane region" description="Helical" evidence="1">
    <location>
        <begin position="188"/>
        <end position="209"/>
    </location>
</feature>
<feature type="transmembrane region" description="Helical" evidence="1">
    <location>
        <begin position="158"/>
        <end position="176"/>
    </location>
</feature>
<dbReference type="AlphaFoldDB" id="B8FAL7"/>
<evidence type="ECO:0000313" key="2">
    <source>
        <dbReference type="EMBL" id="ACL03313.1"/>
    </source>
</evidence>
<feature type="transmembrane region" description="Helical" evidence="1">
    <location>
        <begin position="84"/>
        <end position="106"/>
    </location>
</feature>
<dbReference type="HOGENOM" id="CLU_1308432_0_0_7"/>
<keyword evidence="1" id="KW-0472">Membrane</keyword>
<gene>
    <name evidence="2" type="ordered locus">Dalk_1615</name>
</gene>
<keyword evidence="3" id="KW-1185">Reference proteome</keyword>
<dbReference type="KEGG" id="dal:Dalk_1615"/>
<feature type="transmembrane region" description="Helical" evidence="1">
    <location>
        <begin position="42"/>
        <end position="64"/>
    </location>
</feature>
<dbReference type="EMBL" id="CP001322">
    <property type="protein sequence ID" value="ACL03313.1"/>
    <property type="molecule type" value="Genomic_DNA"/>
</dbReference>
<accession>B8FAL7</accession>
<name>B8FAL7_DESAL</name>
<protein>
    <submittedName>
        <fullName evidence="2">Uncharacterized protein</fullName>
    </submittedName>
</protein>
<feature type="transmembrane region" description="Helical" evidence="1">
    <location>
        <begin position="126"/>
        <end position="152"/>
    </location>
</feature>
<dbReference type="eggNOG" id="ENOG502ZZXB">
    <property type="taxonomic scope" value="Bacteria"/>
</dbReference>
<proteinExistence type="predicted"/>
<dbReference type="Proteomes" id="UP000000739">
    <property type="component" value="Chromosome"/>
</dbReference>
<sequence length="210" mass="23867">MTEASIQALSLVRNPENMKWYVVPLIVIAIYMYIVEAENKNWSAILLGLGFWAGEFIWEMFNALVLHFSGFAAMWSTPGGDSAYVIYAGLNIEIAFFFSVVGLMIVKALPEDKNLKIFGLSNRFVIPVGFGLLAVFVEVCLNQCGLLVWDYWWWRWPNIWLIIVVYCTPFYLIARLHDAWSLRTKKIGLAVTVCLAVVCHAIFATTLGWV</sequence>
<reference evidence="2 3" key="1">
    <citation type="journal article" date="2012" name="Environ. Microbiol.">
        <title>The genome sequence of Desulfatibacillum alkenivorans AK-01: a blueprint for anaerobic alkane oxidation.</title>
        <authorList>
            <person name="Callaghan A.V."/>
            <person name="Morris B.E."/>
            <person name="Pereira I.A."/>
            <person name="McInerney M.J."/>
            <person name="Austin R.N."/>
            <person name="Groves J.T."/>
            <person name="Kukor J.J."/>
            <person name="Suflita J.M."/>
            <person name="Young L.Y."/>
            <person name="Zylstra G.J."/>
            <person name="Wawrik B."/>
        </authorList>
    </citation>
    <scope>NUCLEOTIDE SEQUENCE [LARGE SCALE GENOMIC DNA]</scope>
    <source>
        <strain evidence="2 3">AK-01</strain>
    </source>
</reference>
<feature type="transmembrane region" description="Helical" evidence="1">
    <location>
        <begin position="18"/>
        <end position="35"/>
    </location>
</feature>